<organism evidence="2">
    <name type="scientific">Citrobacter freundii</name>
    <dbReference type="NCBI Taxonomy" id="546"/>
    <lineage>
        <taxon>Bacteria</taxon>
        <taxon>Pseudomonadati</taxon>
        <taxon>Pseudomonadota</taxon>
        <taxon>Gammaproteobacteria</taxon>
        <taxon>Enterobacterales</taxon>
        <taxon>Enterobacteriaceae</taxon>
        <taxon>Citrobacter</taxon>
        <taxon>Citrobacter freundii complex</taxon>
    </lineage>
</organism>
<reference evidence="2" key="4">
    <citation type="submission" date="2020-09" db="EMBL/GenBank/DDBJ databases">
        <authorList>
            <consortium name="NCBI Pathogen Detection Project"/>
        </authorList>
    </citation>
    <scope>NUCLEOTIDE SEQUENCE</scope>
    <source>
        <strain evidence="2">O50</strain>
    </source>
</reference>
<feature type="signal peptide" evidence="1">
    <location>
        <begin position="1"/>
        <end position="23"/>
    </location>
</feature>
<dbReference type="EMBL" id="LJEB01000125">
    <property type="protein sequence ID" value="KPR50267.1"/>
    <property type="molecule type" value="Genomic_DNA"/>
</dbReference>
<evidence type="ECO:0000256" key="1">
    <source>
        <dbReference type="SAM" id="SignalP"/>
    </source>
</evidence>
<evidence type="ECO:0000313" key="3">
    <source>
        <dbReference type="EMBL" id="KPR50267.1"/>
    </source>
</evidence>
<protein>
    <recommendedName>
        <fullName evidence="5">Lipoprotein</fullName>
    </recommendedName>
</protein>
<reference evidence="4" key="1">
    <citation type="submission" date="2015-09" db="EMBL/GenBank/DDBJ databases">
        <title>Prevalence of NDMs in South Africa.</title>
        <authorList>
            <person name="Osei Sekyere J."/>
            <person name="Govinden U."/>
            <person name="Essack S."/>
            <person name="Haldorsen B."/>
            <person name="Samuelsen O."/>
            <person name="Aasnaes B."/>
            <person name="Sundsfjord A."/>
        </authorList>
    </citation>
    <scope>NUCLEOTIDE SEQUENCE [LARGE SCALE GENOMIC DNA]</scope>
    <source>
        <strain evidence="4">ST62:944112508</strain>
    </source>
</reference>
<dbReference type="RefSeq" id="WP_003030772.1">
    <property type="nucleotide sequence ID" value="NZ_CABDWZ010000001.1"/>
</dbReference>
<evidence type="ECO:0000313" key="4">
    <source>
        <dbReference type="Proteomes" id="UP000050520"/>
    </source>
</evidence>
<gene>
    <name evidence="3" type="ORF">AN672_23295</name>
    <name evidence="2" type="ORF">I9Y29_003396</name>
</gene>
<comment type="caution">
    <text evidence="2">The sequence shown here is derived from an EMBL/GenBank/DDBJ whole genome shotgun (WGS) entry which is preliminary data.</text>
</comment>
<keyword evidence="1" id="KW-0732">Signal</keyword>
<reference evidence="3 4" key="2">
    <citation type="journal article" date="2017" name="PLoS ONE">
        <title>Genomic and phenotypic characterisation of fluoroquinolone resistance mechanisms in Enterobacteriaceae in Durban, South Africa.</title>
        <authorList>
            <person name="Osei Sekyere J."/>
            <person name="Amoako D.G."/>
        </authorList>
    </citation>
    <scope>NUCLEOTIDE SEQUENCE [LARGE SCALE GENOMIC DNA]</scope>
    <source>
        <strain evidence="3 4">ST62:944112508</strain>
    </source>
</reference>
<dbReference type="EMBL" id="DACSXJ010000021">
    <property type="protein sequence ID" value="HAT3898937.1"/>
    <property type="molecule type" value="Genomic_DNA"/>
</dbReference>
<dbReference type="Proteomes" id="UP000855471">
    <property type="component" value="Unassembled WGS sequence"/>
</dbReference>
<proteinExistence type="predicted"/>
<name>A0A0N8LU39_CITFR</name>
<dbReference type="Proteomes" id="UP000050520">
    <property type="component" value="Unassembled WGS sequence"/>
</dbReference>
<reference evidence="2" key="3">
    <citation type="journal article" date="2018" name="Genome Biol.">
        <title>SKESA: strategic k-mer extension for scrupulous assemblies.</title>
        <authorList>
            <person name="Souvorov A."/>
            <person name="Agarwala R."/>
            <person name="Lipman D.J."/>
        </authorList>
    </citation>
    <scope>NUCLEOTIDE SEQUENCE</scope>
    <source>
        <strain evidence="2">O50</strain>
    </source>
</reference>
<dbReference type="AlphaFoldDB" id="A0A0N8LU39"/>
<sequence length="312" mass="34788">MKNMDKQLFAAFILLSVSPFCSAKLDCEAIAGIAAGEANYLYESAKVKTDSRLHFYSAPATECQLPAFMVNGDTVEVLRSSQRYKSTGMLSKDEPYRYVRYRDAKGTFATGWVSADGLTLLSSPLAASASCQSWANKEMSQRGYLPSSFANHYQVMGDARAWFYAMPTEQCRSPSVFLVPGDLVSVQEQSNDDFMEAVYYTTDRHIVRGWLKKSQLQALNSGDRYRDDINPLSTDKATRVATLGLRHDYQCIFYESWNAKKAIEIIVREDHQTALCRGGADPQTSPPVAYISIDKTSGEISWPDVAEGFAEE</sequence>
<evidence type="ECO:0000313" key="2">
    <source>
        <dbReference type="EMBL" id="HAT3898937.1"/>
    </source>
</evidence>
<evidence type="ECO:0008006" key="5">
    <source>
        <dbReference type="Google" id="ProtNLM"/>
    </source>
</evidence>
<feature type="chain" id="PRO_5041042243" description="Lipoprotein" evidence="1">
    <location>
        <begin position="24"/>
        <end position="312"/>
    </location>
</feature>
<accession>A0A0N8LU39</accession>